<proteinExistence type="inferred from homology"/>
<dbReference type="NCBIfam" id="NF005589">
    <property type="entry name" value="PRK07314.1"/>
    <property type="match status" value="1"/>
</dbReference>
<dbReference type="CDD" id="cd00834">
    <property type="entry name" value="KAS_I_II"/>
    <property type="match status" value="1"/>
</dbReference>
<evidence type="ECO:0000259" key="4">
    <source>
        <dbReference type="PROSITE" id="PS52004"/>
    </source>
</evidence>
<dbReference type="PANTHER" id="PTHR11712:SF336">
    <property type="entry name" value="3-OXOACYL-[ACYL-CARRIER-PROTEIN] SYNTHASE, MITOCHONDRIAL"/>
    <property type="match status" value="1"/>
</dbReference>
<evidence type="ECO:0000256" key="3">
    <source>
        <dbReference type="RuleBase" id="RU003694"/>
    </source>
</evidence>
<sequence>MKKVVITGIGAVTSIGNTAADYWEGLISGKCGMRTITRIPLDGHDTTVAAEVDDSFETETSKYWKKRQLNAATTTTRMGLASAGEAIADCGIDTESCDGSRVGVIYGVIDNSYEDYELDKPLNITLKKMPNELPALVSIRYGFTGPAFNVSTACASSAYAIALGKQFIESGLCDMVIAGGISNTVTHLVISGFNQLLAMSVNPDPETAARPFTKDRDGFIMGEGGGTVVLESEESAKARGAKIYCELAGAAMCGEAYNLTAPKTNGTGMAESMRKALDNAGISPDAVDYINAHGTSTGLNDLYETMAVKEVFGKRAYDIPMSSVKASIGHTLGAGGALEAIACIKAIETGIVPPTIHYDTPDPELDLNYVPNKPQEHKVDVAISNSFGFGGHNATLVLRRYED</sequence>
<dbReference type="eggNOG" id="COG0304">
    <property type="taxonomic scope" value="Bacteria"/>
</dbReference>
<dbReference type="GO" id="GO:0006633">
    <property type="term" value="P:fatty acid biosynthetic process"/>
    <property type="evidence" value="ECO:0007669"/>
    <property type="project" value="InterPro"/>
</dbReference>
<comment type="caution">
    <text evidence="5">The sequence shown here is derived from an EMBL/GenBank/DDBJ whole genome shotgun (WGS) entry which is preliminary data.</text>
</comment>
<dbReference type="EMBL" id="ATAX01000013">
    <property type="protein sequence ID" value="EWM54518.1"/>
    <property type="molecule type" value="Genomic_DNA"/>
</dbReference>
<dbReference type="SUPFAM" id="SSF53901">
    <property type="entry name" value="Thiolase-like"/>
    <property type="match status" value="1"/>
</dbReference>
<protein>
    <recommendedName>
        <fullName evidence="4">Ketosynthase family 3 (KS3) domain-containing protein</fullName>
    </recommendedName>
</protein>
<dbReference type="OrthoDB" id="9808669at2"/>
<dbReference type="PROSITE" id="PS52004">
    <property type="entry name" value="KS3_2"/>
    <property type="match status" value="1"/>
</dbReference>
<keyword evidence="6" id="KW-1185">Reference proteome</keyword>
<dbReference type="InterPro" id="IPR016039">
    <property type="entry name" value="Thiolase-like"/>
</dbReference>
<dbReference type="SMART" id="SM00825">
    <property type="entry name" value="PKS_KS"/>
    <property type="match status" value="1"/>
</dbReference>
<dbReference type="Pfam" id="PF00109">
    <property type="entry name" value="ketoacyl-synt"/>
    <property type="match status" value="1"/>
</dbReference>
<evidence type="ECO:0000313" key="5">
    <source>
        <dbReference type="EMBL" id="EWM54518.1"/>
    </source>
</evidence>
<evidence type="ECO:0000313" key="6">
    <source>
        <dbReference type="Proteomes" id="UP000019365"/>
    </source>
</evidence>
<dbReference type="PATRIC" id="fig|1341157.4.peg.801"/>
<comment type="similarity">
    <text evidence="1 3">Belongs to the thiolase-like superfamily. Beta-ketoacyl-ACP synthases family.</text>
</comment>
<dbReference type="InterPro" id="IPR018201">
    <property type="entry name" value="Ketoacyl_synth_AS"/>
</dbReference>
<organism evidence="5 6">
    <name type="scientific">Ruminococcus flavefaciens 007c</name>
    <dbReference type="NCBI Taxonomy" id="1341157"/>
    <lineage>
        <taxon>Bacteria</taxon>
        <taxon>Bacillati</taxon>
        <taxon>Bacillota</taxon>
        <taxon>Clostridia</taxon>
        <taxon>Eubacteriales</taxon>
        <taxon>Oscillospiraceae</taxon>
        <taxon>Ruminococcus</taxon>
    </lineage>
</organism>
<dbReference type="InterPro" id="IPR014031">
    <property type="entry name" value="Ketoacyl_synth_C"/>
</dbReference>
<dbReference type="InterPro" id="IPR000794">
    <property type="entry name" value="Beta-ketoacyl_synthase"/>
</dbReference>
<dbReference type="InterPro" id="IPR014030">
    <property type="entry name" value="Ketoacyl_synth_N"/>
</dbReference>
<dbReference type="Pfam" id="PF02801">
    <property type="entry name" value="Ketoacyl-synt_C"/>
    <property type="match status" value="1"/>
</dbReference>
<evidence type="ECO:0000256" key="2">
    <source>
        <dbReference type="ARBA" id="ARBA00022679"/>
    </source>
</evidence>
<accession>W7UL63</accession>
<name>W7UL63_RUMFL</name>
<feature type="domain" description="Ketosynthase family 3 (KS3)" evidence="4">
    <location>
        <begin position="1"/>
        <end position="400"/>
    </location>
</feature>
<reference evidence="5 6" key="1">
    <citation type="journal article" date="2014" name="PLoS ONE">
        <title>Rumen cellulosomics: divergent fiber-degrading strategies revealed by comparative genome-wide analysis of six ruminococcal strains.</title>
        <authorList>
            <person name="Dassa B."/>
            <person name="Borovok I."/>
            <person name="Ruimy-Israeli V."/>
            <person name="Lamed R."/>
            <person name="Flint H.J."/>
            <person name="Duncan S.H."/>
            <person name="Henrissat B."/>
            <person name="Coutinho P."/>
            <person name="Morrison M."/>
            <person name="Mosoni P."/>
            <person name="Yeoman C.J."/>
            <person name="White B.A."/>
            <person name="Bayer E.A."/>
        </authorList>
    </citation>
    <scope>NUCLEOTIDE SEQUENCE [LARGE SCALE GENOMIC DNA]</scope>
    <source>
        <strain evidence="5 6">007c</strain>
    </source>
</reference>
<dbReference type="GO" id="GO:0004315">
    <property type="term" value="F:3-oxoacyl-[acyl-carrier-protein] synthase activity"/>
    <property type="evidence" value="ECO:0007669"/>
    <property type="project" value="InterPro"/>
</dbReference>
<dbReference type="Proteomes" id="UP000019365">
    <property type="component" value="Unassembled WGS sequence"/>
</dbReference>
<dbReference type="RefSeq" id="WP_037297437.1">
    <property type="nucleotide sequence ID" value="NZ_ATAX01000013.1"/>
</dbReference>
<dbReference type="PANTHER" id="PTHR11712">
    <property type="entry name" value="POLYKETIDE SYNTHASE-RELATED"/>
    <property type="match status" value="1"/>
</dbReference>
<dbReference type="InterPro" id="IPR020841">
    <property type="entry name" value="PKS_Beta-ketoAc_synthase_dom"/>
</dbReference>
<dbReference type="PROSITE" id="PS00606">
    <property type="entry name" value="KS3_1"/>
    <property type="match status" value="1"/>
</dbReference>
<evidence type="ECO:0000256" key="1">
    <source>
        <dbReference type="ARBA" id="ARBA00008467"/>
    </source>
</evidence>
<gene>
    <name evidence="5" type="ORF">RF007C_00930</name>
</gene>
<dbReference type="FunFam" id="3.40.47.10:FF:000029">
    <property type="entry name" value="3-oxoacyl-[acyl-carrier-protein] synthase 1"/>
    <property type="match status" value="1"/>
</dbReference>
<keyword evidence="2 3" id="KW-0808">Transferase</keyword>
<dbReference type="Gene3D" id="3.40.47.10">
    <property type="match status" value="1"/>
</dbReference>
<dbReference type="AlphaFoldDB" id="W7UL63"/>
<dbReference type="GO" id="GO:0005829">
    <property type="term" value="C:cytosol"/>
    <property type="evidence" value="ECO:0007669"/>
    <property type="project" value="TreeGrafter"/>
</dbReference>